<protein>
    <submittedName>
        <fullName evidence="3">PucR family transcriptional regulator</fullName>
    </submittedName>
</protein>
<feature type="domain" description="PucR C-terminal helix-turn-helix" evidence="2">
    <location>
        <begin position="443"/>
        <end position="500"/>
    </location>
</feature>
<evidence type="ECO:0000259" key="1">
    <source>
        <dbReference type="Pfam" id="PF07905"/>
    </source>
</evidence>
<dbReference type="Pfam" id="PF07905">
    <property type="entry name" value="PucR"/>
    <property type="match status" value="1"/>
</dbReference>
<comment type="caution">
    <text evidence="3">The sequence shown here is derived from an EMBL/GenBank/DDBJ whole genome shotgun (WGS) entry which is preliminary data.</text>
</comment>
<evidence type="ECO:0000313" key="4">
    <source>
        <dbReference type="Proteomes" id="UP001233673"/>
    </source>
</evidence>
<evidence type="ECO:0000259" key="2">
    <source>
        <dbReference type="Pfam" id="PF13556"/>
    </source>
</evidence>
<dbReference type="RefSeq" id="WP_305999612.1">
    <property type="nucleotide sequence ID" value="NZ_JASNFN010000010.1"/>
</dbReference>
<name>A0ABT9IBK9_9ACTN</name>
<keyword evidence="4" id="KW-1185">Reference proteome</keyword>
<evidence type="ECO:0000313" key="3">
    <source>
        <dbReference type="EMBL" id="MDP5182951.1"/>
    </source>
</evidence>
<dbReference type="InterPro" id="IPR042070">
    <property type="entry name" value="PucR_C-HTH_sf"/>
</dbReference>
<feature type="domain" description="Purine catabolism PurC-like" evidence="1">
    <location>
        <begin position="11"/>
        <end position="125"/>
    </location>
</feature>
<dbReference type="Pfam" id="PF13556">
    <property type="entry name" value="HTH_30"/>
    <property type="match status" value="1"/>
</dbReference>
<dbReference type="EMBL" id="JASNFN010000010">
    <property type="protein sequence ID" value="MDP5182951.1"/>
    <property type="molecule type" value="Genomic_DNA"/>
</dbReference>
<dbReference type="InterPro" id="IPR012914">
    <property type="entry name" value="PucR_dom"/>
</dbReference>
<gene>
    <name evidence="3" type="ORF">QOZ88_09900</name>
</gene>
<dbReference type="Gene3D" id="1.10.10.2840">
    <property type="entry name" value="PucR C-terminal helix-turn-helix domain"/>
    <property type="match status" value="1"/>
</dbReference>
<sequence>MPVTVATLLGHAALGLTLHTRSAPVDRRLSWVHVSELADPAPFLEGGELLLTTGLPLTPDGDRCLEYVDRLAGAGVAALGLGTGLSHPHVPGELVRAADERGLAVLEVPRRTPFIALSRTVSAALAADEYAAVAKASAVQQELTRATLGSGAPAAVVERLARHLGGWALLVDAAGTPLQAAPRSALQRAGDLVPAIDRLRAARPPAGAALTRPEDVVLLQSLGTGARARGFLAVGRRGPFPAADRSVVNAAALLLTLRLEQSRALDGATALLRAALLRLLLEGQEALVGSVLGELGERLPDAPVRPLVVLGGADQRAAAVDVAGDAAAHAGETLFAADLDGALVILVAGGGKLADRSTGLPGGVTGAVLGTAEPVPWPRLADGVRQARQAAEHGRAGGHAVTAFADLAGHGLGALLDPAATSAFAEATLAPLLAADRAGPGDLVDSLRIWLSCHGQWEPAAARLGVHRHTMRKRIRRAAELLGRDLDDPAVRAELWLALHPPGR</sequence>
<proteinExistence type="predicted"/>
<organism evidence="3 4">
    <name type="scientific">Blastococcus carthaginiensis</name>
    <dbReference type="NCBI Taxonomy" id="3050034"/>
    <lineage>
        <taxon>Bacteria</taxon>
        <taxon>Bacillati</taxon>
        <taxon>Actinomycetota</taxon>
        <taxon>Actinomycetes</taxon>
        <taxon>Geodermatophilales</taxon>
        <taxon>Geodermatophilaceae</taxon>
        <taxon>Blastococcus</taxon>
    </lineage>
</organism>
<dbReference type="PANTHER" id="PTHR33744">
    <property type="entry name" value="CARBOHYDRATE DIACID REGULATOR"/>
    <property type="match status" value="1"/>
</dbReference>
<accession>A0ABT9IBK9</accession>
<dbReference type="Proteomes" id="UP001233673">
    <property type="component" value="Unassembled WGS sequence"/>
</dbReference>
<dbReference type="PANTHER" id="PTHR33744:SF1">
    <property type="entry name" value="DNA-BINDING TRANSCRIPTIONAL ACTIVATOR ADER"/>
    <property type="match status" value="1"/>
</dbReference>
<dbReference type="InterPro" id="IPR025736">
    <property type="entry name" value="PucR_C-HTH_dom"/>
</dbReference>
<dbReference type="InterPro" id="IPR051448">
    <property type="entry name" value="CdaR-like_regulators"/>
</dbReference>
<reference evidence="4" key="1">
    <citation type="submission" date="2023-05" db="EMBL/GenBank/DDBJ databases">
        <title>Draft genome of Pseudofrankia sp. BMG5.37.</title>
        <authorList>
            <person name="Gtari M."/>
            <person name="Ghodhbane F."/>
            <person name="Sbissi I."/>
        </authorList>
    </citation>
    <scope>NUCLEOTIDE SEQUENCE [LARGE SCALE GENOMIC DNA]</scope>
    <source>
        <strain evidence="4">BMG 814</strain>
    </source>
</reference>